<keyword evidence="7 9" id="KW-0378">Hydrolase</keyword>
<dbReference type="InterPro" id="IPR006148">
    <property type="entry name" value="Glc/Gal-6P_isomerase"/>
</dbReference>
<evidence type="ECO:0000313" key="10">
    <source>
        <dbReference type="Proteomes" id="UP001596138"/>
    </source>
</evidence>
<evidence type="ECO:0000256" key="1">
    <source>
        <dbReference type="ARBA" id="ARBA00000832"/>
    </source>
</evidence>
<dbReference type="PANTHER" id="PTHR11054:SF0">
    <property type="entry name" value="6-PHOSPHOGLUCONOLACTONASE"/>
    <property type="match status" value="1"/>
</dbReference>
<keyword evidence="10" id="KW-1185">Reference proteome</keyword>
<dbReference type="EMBL" id="JBHSTI010000008">
    <property type="protein sequence ID" value="MFC6238422.1"/>
    <property type="molecule type" value="Genomic_DNA"/>
</dbReference>
<dbReference type="GO" id="GO:0017057">
    <property type="term" value="F:6-phosphogluconolactonase activity"/>
    <property type="evidence" value="ECO:0007669"/>
    <property type="project" value="UniProtKB-EC"/>
</dbReference>
<dbReference type="Gene3D" id="3.40.50.1360">
    <property type="match status" value="1"/>
</dbReference>
<dbReference type="NCBIfam" id="TIGR01198">
    <property type="entry name" value="pgl"/>
    <property type="match status" value="1"/>
</dbReference>
<protein>
    <recommendedName>
        <fullName evidence="6 7">6-phosphogluconolactonase</fullName>
        <shortName evidence="7">6PGL</shortName>
        <ecNumber evidence="5 7">3.1.1.31</ecNumber>
    </recommendedName>
</protein>
<evidence type="ECO:0000256" key="7">
    <source>
        <dbReference type="RuleBase" id="RU365095"/>
    </source>
</evidence>
<feature type="domain" description="Glucosamine/galactosamine-6-phosphate isomerase" evidence="8">
    <location>
        <begin position="11"/>
        <end position="236"/>
    </location>
</feature>
<evidence type="ECO:0000256" key="2">
    <source>
        <dbReference type="ARBA" id="ARBA00002681"/>
    </source>
</evidence>
<reference evidence="10" key="1">
    <citation type="journal article" date="2019" name="Int. J. Syst. Evol. Microbiol.">
        <title>The Global Catalogue of Microorganisms (GCM) 10K type strain sequencing project: providing services to taxonomists for standard genome sequencing and annotation.</title>
        <authorList>
            <consortium name="The Broad Institute Genomics Platform"/>
            <consortium name="The Broad Institute Genome Sequencing Center for Infectious Disease"/>
            <person name="Wu L."/>
            <person name="Ma J."/>
        </authorList>
    </citation>
    <scope>NUCLEOTIDE SEQUENCE [LARGE SCALE GENOMIC DNA]</scope>
    <source>
        <strain evidence="10">CGMCC 4.7317</strain>
    </source>
</reference>
<comment type="pathway">
    <text evidence="3 7">Carbohydrate degradation; pentose phosphate pathway; D-ribulose 5-phosphate from D-glucose 6-phosphate (oxidative stage): step 2/3.</text>
</comment>
<dbReference type="RefSeq" id="WP_386766624.1">
    <property type="nucleotide sequence ID" value="NZ_JBHSTI010000008.1"/>
</dbReference>
<dbReference type="InterPro" id="IPR005900">
    <property type="entry name" value="6-phosphogluconolactonase_DevB"/>
</dbReference>
<evidence type="ECO:0000256" key="6">
    <source>
        <dbReference type="ARBA" id="ARBA00020337"/>
    </source>
</evidence>
<dbReference type="Pfam" id="PF01182">
    <property type="entry name" value="Glucosamine_iso"/>
    <property type="match status" value="1"/>
</dbReference>
<gene>
    <name evidence="7 9" type="primary">pgl</name>
    <name evidence="9" type="ORF">ACFQGU_11085</name>
</gene>
<comment type="catalytic activity">
    <reaction evidence="1 7">
        <text>6-phospho-D-glucono-1,5-lactone + H2O = 6-phospho-D-gluconate + H(+)</text>
        <dbReference type="Rhea" id="RHEA:12556"/>
        <dbReference type="ChEBI" id="CHEBI:15377"/>
        <dbReference type="ChEBI" id="CHEBI:15378"/>
        <dbReference type="ChEBI" id="CHEBI:57955"/>
        <dbReference type="ChEBI" id="CHEBI:58759"/>
        <dbReference type="EC" id="3.1.1.31"/>
    </reaction>
</comment>
<dbReference type="Proteomes" id="UP001596138">
    <property type="component" value="Unassembled WGS sequence"/>
</dbReference>
<dbReference type="EC" id="3.1.1.31" evidence="5 7"/>
<dbReference type="InterPro" id="IPR037171">
    <property type="entry name" value="NagB/RpiA_transferase-like"/>
</dbReference>
<dbReference type="CDD" id="cd01400">
    <property type="entry name" value="6PGL"/>
    <property type="match status" value="1"/>
</dbReference>
<accession>A0ABW1T2B1</accession>
<comment type="function">
    <text evidence="2 7">Hydrolysis of 6-phosphogluconolactone to 6-phosphogluconate.</text>
</comment>
<evidence type="ECO:0000313" key="9">
    <source>
        <dbReference type="EMBL" id="MFC6238422.1"/>
    </source>
</evidence>
<dbReference type="SUPFAM" id="SSF100950">
    <property type="entry name" value="NagB/RpiA/CoA transferase-like"/>
    <property type="match status" value="1"/>
</dbReference>
<organism evidence="9 10">
    <name type="scientific">Longivirga aurantiaca</name>
    <dbReference type="NCBI Taxonomy" id="1837743"/>
    <lineage>
        <taxon>Bacteria</taxon>
        <taxon>Bacillati</taxon>
        <taxon>Actinomycetota</taxon>
        <taxon>Actinomycetes</taxon>
        <taxon>Sporichthyales</taxon>
        <taxon>Sporichthyaceae</taxon>
        <taxon>Longivirga</taxon>
    </lineage>
</organism>
<comment type="similarity">
    <text evidence="4 7">Belongs to the glucosamine/galactosamine-6-phosphate isomerase family. 6-phosphogluconolactonase subfamily.</text>
</comment>
<dbReference type="InterPro" id="IPR039104">
    <property type="entry name" value="6PGL"/>
</dbReference>
<sequence length="258" mass="27073">MTTPEVLVHRDQATLAAAVAARLVTRIVDAQSASGYATLCLTGGRIGTASLAALAASPARDAIDWSALHLWWGDERFLPAGDPERNETGAREALLDHVPIPAENIHAVAAQVPGLDVDEAAARYADDLLRASRPEDHAPVPSFDVCLLGIGEDGHVASLFPQQPAVHETERGAVGVHGAPKPPPERVTLTFPAITASREVWILGSGAGKADSVRLALSDAGRIQLPAAGARGRERTLFLLDEDAAASIPTKLRRLASP</sequence>
<evidence type="ECO:0000256" key="4">
    <source>
        <dbReference type="ARBA" id="ARBA00010662"/>
    </source>
</evidence>
<proteinExistence type="inferred from homology"/>
<name>A0ABW1T2B1_9ACTN</name>
<dbReference type="PANTHER" id="PTHR11054">
    <property type="entry name" value="6-PHOSPHOGLUCONOLACTONASE"/>
    <property type="match status" value="1"/>
</dbReference>
<evidence type="ECO:0000256" key="3">
    <source>
        <dbReference type="ARBA" id="ARBA00004961"/>
    </source>
</evidence>
<evidence type="ECO:0000256" key="5">
    <source>
        <dbReference type="ARBA" id="ARBA00013198"/>
    </source>
</evidence>
<comment type="caution">
    <text evidence="9">The sequence shown here is derived from an EMBL/GenBank/DDBJ whole genome shotgun (WGS) entry which is preliminary data.</text>
</comment>
<evidence type="ECO:0000259" key="8">
    <source>
        <dbReference type="Pfam" id="PF01182"/>
    </source>
</evidence>